<proteinExistence type="predicted"/>
<comment type="caution">
    <text evidence="1">The sequence shown here is derived from an EMBL/GenBank/DDBJ whole genome shotgun (WGS) entry which is preliminary data.</text>
</comment>
<accession>A0A9D2MT40</accession>
<name>A0A9D2MT40_9FIRM</name>
<dbReference type="AlphaFoldDB" id="A0A9D2MT40"/>
<protein>
    <submittedName>
        <fullName evidence="1">Uncharacterized protein</fullName>
    </submittedName>
</protein>
<evidence type="ECO:0000313" key="1">
    <source>
        <dbReference type="EMBL" id="HJB91515.1"/>
    </source>
</evidence>
<reference evidence="1" key="2">
    <citation type="submission" date="2021-04" db="EMBL/GenBank/DDBJ databases">
        <authorList>
            <person name="Gilroy R."/>
        </authorList>
    </citation>
    <scope>NUCLEOTIDE SEQUENCE</scope>
    <source>
        <strain evidence="1">USAMLcec3-2134</strain>
    </source>
</reference>
<sequence>SCHLTQKPDCYFRKFVLHFVLHRVAFLPVFSQYNMVQTKNAGTDKPGVYRRPRHFAMEIKKQGQ</sequence>
<gene>
    <name evidence="1" type="ORF">H9763_08635</name>
</gene>
<dbReference type="EMBL" id="DWXE01000029">
    <property type="protein sequence ID" value="HJB91515.1"/>
    <property type="molecule type" value="Genomic_DNA"/>
</dbReference>
<organism evidence="1 2">
    <name type="scientific">Candidatus Eisenbergiella merdigallinarum</name>
    <dbReference type="NCBI Taxonomy" id="2838552"/>
    <lineage>
        <taxon>Bacteria</taxon>
        <taxon>Bacillati</taxon>
        <taxon>Bacillota</taxon>
        <taxon>Clostridia</taxon>
        <taxon>Lachnospirales</taxon>
        <taxon>Lachnospiraceae</taxon>
        <taxon>Eisenbergiella</taxon>
    </lineage>
</organism>
<dbReference type="Proteomes" id="UP000886883">
    <property type="component" value="Unassembled WGS sequence"/>
</dbReference>
<reference evidence="1" key="1">
    <citation type="journal article" date="2021" name="PeerJ">
        <title>Extensive microbial diversity within the chicken gut microbiome revealed by metagenomics and culture.</title>
        <authorList>
            <person name="Gilroy R."/>
            <person name="Ravi A."/>
            <person name="Getino M."/>
            <person name="Pursley I."/>
            <person name="Horton D.L."/>
            <person name="Alikhan N.F."/>
            <person name="Baker D."/>
            <person name="Gharbi K."/>
            <person name="Hall N."/>
            <person name="Watson M."/>
            <person name="Adriaenssens E.M."/>
            <person name="Foster-Nyarko E."/>
            <person name="Jarju S."/>
            <person name="Secka A."/>
            <person name="Antonio M."/>
            <person name="Oren A."/>
            <person name="Chaudhuri R.R."/>
            <person name="La Ragione R."/>
            <person name="Hildebrand F."/>
            <person name="Pallen M.J."/>
        </authorList>
    </citation>
    <scope>NUCLEOTIDE SEQUENCE</scope>
    <source>
        <strain evidence="1">USAMLcec3-2134</strain>
    </source>
</reference>
<evidence type="ECO:0000313" key="2">
    <source>
        <dbReference type="Proteomes" id="UP000886883"/>
    </source>
</evidence>
<feature type="non-terminal residue" evidence="1">
    <location>
        <position position="1"/>
    </location>
</feature>